<dbReference type="SUPFAM" id="SSF103084">
    <property type="entry name" value="Holliday junction resolvase RusA"/>
    <property type="match status" value="1"/>
</dbReference>
<evidence type="ECO:0000313" key="1">
    <source>
        <dbReference type="EMBL" id="VTS14040.1"/>
    </source>
</evidence>
<name>A0A4U9XKX4_9STRE</name>
<dbReference type="Gene3D" id="3.30.1330.70">
    <property type="entry name" value="Holliday junction resolvase RusA"/>
    <property type="match status" value="1"/>
</dbReference>
<accession>A0A4U9XKX4</accession>
<gene>
    <name evidence="1" type="ORF">NCTC5385_00296</name>
</gene>
<proteinExistence type="predicted"/>
<dbReference type="InterPro" id="IPR008822">
    <property type="entry name" value="Endonuclease_RusA-like"/>
</dbReference>
<evidence type="ECO:0000313" key="2">
    <source>
        <dbReference type="Proteomes" id="UP000304914"/>
    </source>
</evidence>
<dbReference type="AlphaFoldDB" id="A0A4U9XKX4"/>
<dbReference type="GO" id="GO:0000287">
    <property type="term" value="F:magnesium ion binding"/>
    <property type="evidence" value="ECO:0007669"/>
    <property type="project" value="InterPro"/>
</dbReference>
<dbReference type="Pfam" id="PF05866">
    <property type="entry name" value="RusA"/>
    <property type="match status" value="1"/>
</dbReference>
<reference evidence="1 2" key="1">
    <citation type="submission" date="2019-05" db="EMBL/GenBank/DDBJ databases">
        <authorList>
            <consortium name="Pathogen Informatics"/>
        </authorList>
    </citation>
    <scope>NUCLEOTIDE SEQUENCE [LARGE SCALE GENOMIC DNA]</scope>
    <source>
        <strain evidence="1 2">NCTC5385</strain>
    </source>
</reference>
<organism evidence="1 2">
    <name type="scientific">Streptococcus pseudoporcinus</name>
    <dbReference type="NCBI Taxonomy" id="361101"/>
    <lineage>
        <taxon>Bacteria</taxon>
        <taxon>Bacillati</taxon>
        <taxon>Bacillota</taxon>
        <taxon>Bacilli</taxon>
        <taxon>Lactobacillales</taxon>
        <taxon>Streptococcaceae</taxon>
        <taxon>Streptococcus</taxon>
    </lineage>
</organism>
<dbReference type="InterPro" id="IPR036614">
    <property type="entry name" value="RusA-like_sf"/>
</dbReference>
<dbReference type="Proteomes" id="UP000304914">
    <property type="component" value="Chromosome"/>
</dbReference>
<protein>
    <submittedName>
        <fullName evidence="1">Crossover junction endodeoxyribonuclease RusA</fullName>
    </submittedName>
</protein>
<dbReference type="GO" id="GO:0006310">
    <property type="term" value="P:DNA recombination"/>
    <property type="evidence" value="ECO:0007669"/>
    <property type="project" value="InterPro"/>
</dbReference>
<dbReference type="GO" id="GO:0006281">
    <property type="term" value="P:DNA repair"/>
    <property type="evidence" value="ECO:0007669"/>
    <property type="project" value="InterPro"/>
</dbReference>
<dbReference type="EMBL" id="LR594035">
    <property type="protein sequence ID" value="VTS14040.1"/>
    <property type="molecule type" value="Genomic_DNA"/>
</dbReference>
<sequence>MLVKNQYKGPFYETAIKVDVTFFMEAPEKLKKEPSERSRQTTKEKFIRFVKELIWHDKLPDIDNLVKSVFDSITKSNKVWKDDNIVCNLHARKVYSPNPRIEIEIEEVENVI</sequence>